<dbReference type="PANTHER" id="PTHR48022:SF10">
    <property type="entry name" value="MAJOR FACILITATOR SUPERFAMILY (MFS) PROFILE DOMAIN-CONTAINING PROTEIN"/>
    <property type="match status" value="1"/>
</dbReference>
<dbReference type="GO" id="GO:0016020">
    <property type="term" value="C:membrane"/>
    <property type="evidence" value="ECO:0007669"/>
    <property type="project" value="UniProtKB-SubCell"/>
</dbReference>
<evidence type="ECO:0000313" key="9">
    <source>
        <dbReference type="EMBL" id="KAK3936325.1"/>
    </source>
</evidence>
<feature type="transmembrane region" description="Helical" evidence="7">
    <location>
        <begin position="347"/>
        <end position="367"/>
    </location>
</feature>
<comment type="caution">
    <text evidence="9">The sequence shown here is derived from an EMBL/GenBank/DDBJ whole genome shotgun (WGS) entry which is preliminary data.</text>
</comment>
<keyword evidence="3 7" id="KW-0812">Transmembrane</keyword>
<dbReference type="InterPro" id="IPR005828">
    <property type="entry name" value="MFS_sugar_transport-like"/>
</dbReference>
<feature type="transmembrane region" description="Helical" evidence="7">
    <location>
        <begin position="159"/>
        <end position="179"/>
    </location>
</feature>
<proteinExistence type="inferred from homology"/>
<name>A0AAN6MZE0_9PEZI</name>
<comment type="similarity">
    <text evidence="2">Belongs to the major facilitator superfamily. Sugar transporter (TC 2.A.1.1) family.</text>
</comment>
<gene>
    <name evidence="9" type="ORF">QBC46DRAFT_419516</name>
</gene>
<evidence type="ECO:0000256" key="2">
    <source>
        <dbReference type="ARBA" id="ARBA00010992"/>
    </source>
</evidence>
<dbReference type="SUPFAM" id="SSF103473">
    <property type="entry name" value="MFS general substrate transporter"/>
    <property type="match status" value="1"/>
</dbReference>
<keyword evidence="10" id="KW-1185">Reference proteome</keyword>
<feature type="transmembrane region" description="Helical" evidence="7">
    <location>
        <begin position="373"/>
        <end position="393"/>
    </location>
</feature>
<evidence type="ECO:0000256" key="5">
    <source>
        <dbReference type="ARBA" id="ARBA00023136"/>
    </source>
</evidence>
<reference evidence="10" key="1">
    <citation type="journal article" date="2023" name="Mol. Phylogenet. Evol.">
        <title>Genome-scale phylogeny and comparative genomics of the fungal order Sordariales.</title>
        <authorList>
            <person name="Hensen N."/>
            <person name="Bonometti L."/>
            <person name="Westerberg I."/>
            <person name="Brannstrom I.O."/>
            <person name="Guillou S."/>
            <person name="Cros-Aarteil S."/>
            <person name="Calhoun S."/>
            <person name="Haridas S."/>
            <person name="Kuo A."/>
            <person name="Mondo S."/>
            <person name="Pangilinan J."/>
            <person name="Riley R."/>
            <person name="LaButti K."/>
            <person name="Andreopoulos B."/>
            <person name="Lipzen A."/>
            <person name="Chen C."/>
            <person name="Yan M."/>
            <person name="Daum C."/>
            <person name="Ng V."/>
            <person name="Clum A."/>
            <person name="Steindorff A."/>
            <person name="Ohm R.A."/>
            <person name="Martin F."/>
            <person name="Silar P."/>
            <person name="Natvig D.O."/>
            <person name="Lalanne C."/>
            <person name="Gautier V."/>
            <person name="Ament-Velasquez S.L."/>
            <person name="Kruys A."/>
            <person name="Hutchinson M.I."/>
            <person name="Powell A.J."/>
            <person name="Barry K."/>
            <person name="Miller A.N."/>
            <person name="Grigoriev I.V."/>
            <person name="Debuchy R."/>
            <person name="Gladieux P."/>
            <person name="Hiltunen Thoren M."/>
            <person name="Johannesson H."/>
        </authorList>
    </citation>
    <scope>NUCLEOTIDE SEQUENCE [LARGE SCALE GENOMIC DNA]</scope>
    <source>
        <strain evidence="10">CBS 340.73</strain>
    </source>
</reference>
<dbReference type="InterPro" id="IPR036259">
    <property type="entry name" value="MFS_trans_sf"/>
</dbReference>
<dbReference type="InterPro" id="IPR005829">
    <property type="entry name" value="Sugar_transporter_CS"/>
</dbReference>
<dbReference type="PANTHER" id="PTHR48022">
    <property type="entry name" value="PLASTIDIC GLUCOSE TRANSPORTER 4"/>
    <property type="match status" value="1"/>
</dbReference>
<keyword evidence="4 7" id="KW-1133">Transmembrane helix</keyword>
<evidence type="ECO:0000256" key="3">
    <source>
        <dbReference type="ARBA" id="ARBA00022692"/>
    </source>
</evidence>
<evidence type="ECO:0000259" key="8">
    <source>
        <dbReference type="PROSITE" id="PS50850"/>
    </source>
</evidence>
<protein>
    <submittedName>
        <fullName evidence="9">General substrate transporter</fullName>
    </submittedName>
</protein>
<comment type="subcellular location">
    <subcellularLocation>
        <location evidence="1">Membrane</location>
        <topology evidence="1">Multi-pass membrane protein</topology>
    </subcellularLocation>
</comment>
<evidence type="ECO:0000256" key="6">
    <source>
        <dbReference type="SAM" id="MobiDB-lite"/>
    </source>
</evidence>
<evidence type="ECO:0000313" key="10">
    <source>
        <dbReference type="Proteomes" id="UP001303473"/>
    </source>
</evidence>
<sequence length="529" mass="58127">MATTLPAHLPENSLWANRKCLLICGVVAIANMQYGLDSACLASLQAMPGFLKVFGYPDPDIAGGYGIERTFQQLIGSLLTLGAFLSSIFAGAFAHFFGRRPALWAACFLTALGCAIQIGTVDQGVVYLGRLILGIGNGFLVTFSNIYCAEAAPAHLRAVMVALFSEWVNVGSIVGAAATNATKSMLDKSSYQIPLGIQFVVPTLLSIGLIFVPESPRYLLSKGREDAARQALETLRGDSLRPDEFELEWVEMLRGIEEEQRLASTIGPLDMFKGSDLRRTLLCYGVIATQTGSGSWFLISYSTYFMIVSGLTVDEAFKYSVMNTCLGFIGVNVGIYMMRHVVGRRSIMMIGAVFQGLCLLGMAIAATTDAGTLLARNCLIAFVALYMFGYNAFVGDASYPVATELVSTRLRSWTVGSAISLGYFLAWLTGFCSPYFINPENLNWGAKYGYIWAASNFVCGIFFFLFLPELKGRTLEEIDELFERRVSAWKFKTTKTNIMDEALKEVQQNRENLHEPKTPVERVEAVQKE</sequence>
<feature type="transmembrane region" description="Helical" evidence="7">
    <location>
        <begin position="191"/>
        <end position="212"/>
    </location>
</feature>
<feature type="transmembrane region" description="Helical" evidence="7">
    <location>
        <begin position="449"/>
        <end position="467"/>
    </location>
</feature>
<feature type="transmembrane region" description="Helical" evidence="7">
    <location>
        <begin position="74"/>
        <end position="96"/>
    </location>
</feature>
<feature type="transmembrane region" description="Helical" evidence="7">
    <location>
        <begin position="316"/>
        <end position="335"/>
    </location>
</feature>
<feature type="transmembrane region" description="Helical" evidence="7">
    <location>
        <begin position="413"/>
        <end position="437"/>
    </location>
</feature>
<accession>A0AAN6MZE0</accession>
<dbReference type="PROSITE" id="PS00217">
    <property type="entry name" value="SUGAR_TRANSPORT_2"/>
    <property type="match status" value="1"/>
</dbReference>
<feature type="transmembrane region" description="Helical" evidence="7">
    <location>
        <begin position="127"/>
        <end position="147"/>
    </location>
</feature>
<evidence type="ECO:0000256" key="4">
    <source>
        <dbReference type="ARBA" id="ARBA00022989"/>
    </source>
</evidence>
<dbReference type="Pfam" id="PF00083">
    <property type="entry name" value="Sugar_tr"/>
    <property type="match status" value="1"/>
</dbReference>
<dbReference type="AlphaFoldDB" id="A0AAN6MZE0"/>
<evidence type="ECO:0000256" key="7">
    <source>
        <dbReference type="SAM" id="Phobius"/>
    </source>
</evidence>
<dbReference type="EMBL" id="MU853887">
    <property type="protein sequence ID" value="KAK3936325.1"/>
    <property type="molecule type" value="Genomic_DNA"/>
</dbReference>
<feature type="region of interest" description="Disordered" evidence="6">
    <location>
        <begin position="509"/>
        <end position="529"/>
    </location>
</feature>
<feature type="transmembrane region" description="Helical" evidence="7">
    <location>
        <begin position="103"/>
        <end position="121"/>
    </location>
</feature>
<dbReference type="PROSITE" id="PS50850">
    <property type="entry name" value="MFS"/>
    <property type="match status" value="1"/>
</dbReference>
<organism evidence="9 10">
    <name type="scientific">Diplogelasinospora grovesii</name>
    <dbReference type="NCBI Taxonomy" id="303347"/>
    <lineage>
        <taxon>Eukaryota</taxon>
        <taxon>Fungi</taxon>
        <taxon>Dikarya</taxon>
        <taxon>Ascomycota</taxon>
        <taxon>Pezizomycotina</taxon>
        <taxon>Sordariomycetes</taxon>
        <taxon>Sordariomycetidae</taxon>
        <taxon>Sordariales</taxon>
        <taxon>Diplogelasinosporaceae</taxon>
        <taxon>Diplogelasinospora</taxon>
    </lineage>
</organism>
<dbReference type="InterPro" id="IPR020846">
    <property type="entry name" value="MFS_dom"/>
</dbReference>
<keyword evidence="5 7" id="KW-0472">Membrane</keyword>
<dbReference type="GO" id="GO:0005351">
    <property type="term" value="F:carbohydrate:proton symporter activity"/>
    <property type="evidence" value="ECO:0007669"/>
    <property type="project" value="TreeGrafter"/>
</dbReference>
<dbReference type="FunFam" id="1.20.1250.20:FF:000078">
    <property type="entry name" value="MFS maltose transporter, putative"/>
    <property type="match status" value="1"/>
</dbReference>
<dbReference type="Gene3D" id="1.20.1250.20">
    <property type="entry name" value="MFS general substrate transporter like domains"/>
    <property type="match status" value="1"/>
</dbReference>
<dbReference type="InterPro" id="IPR050360">
    <property type="entry name" value="MFS_Sugar_Transporters"/>
</dbReference>
<feature type="domain" description="Major facilitator superfamily (MFS) profile" evidence="8">
    <location>
        <begin position="23"/>
        <end position="471"/>
    </location>
</feature>
<dbReference type="Proteomes" id="UP001303473">
    <property type="component" value="Unassembled WGS sequence"/>
</dbReference>
<feature type="transmembrane region" description="Helical" evidence="7">
    <location>
        <begin position="281"/>
        <end position="304"/>
    </location>
</feature>
<evidence type="ECO:0000256" key="1">
    <source>
        <dbReference type="ARBA" id="ARBA00004141"/>
    </source>
</evidence>